<gene>
    <name evidence="7" type="ORF">CDL15_Pgr004139</name>
</gene>
<dbReference type="AlphaFoldDB" id="A0A218XG96"/>
<dbReference type="GO" id="GO:0000139">
    <property type="term" value="C:Golgi membrane"/>
    <property type="evidence" value="ECO:0007669"/>
    <property type="project" value="UniProtKB-SubCell"/>
</dbReference>
<evidence type="ECO:0000256" key="5">
    <source>
        <dbReference type="ARBA" id="ARBA00023136"/>
    </source>
</evidence>
<dbReference type="Proteomes" id="UP000197138">
    <property type="component" value="Unassembled WGS sequence"/>
</dbReference>
<feature type="region of interest" description="Disordered" evidence="6">
    <location>
        <begin position="299"/>
        <end position="322"/>
    </location>
</feature>
<keyword evidence="3" id="KW-1133">Transmembrane helix</keyword>
<organism evidence="7 8">
    <name type="scientific">Punica granatum</name>
    <name type="common">Pomegranate</name>
    <dbReference type="NCBI Taxonomy" id="22663"/>
    <lineage>
        <taxon>Eukaryota</taxon>
        <taxon>Viridiplantae</taxon>
        <taxon>Streptophyta</taxon>
        <taxon>Embryophyta</taxon>
        <taxon>Tracheophyta</taxon>
        <taxon>Spermatophyta</taxon>
        <taxon>Magnoliopsida</taxon>
        <taxon>eudicotyledons</taxon>
        <taxon>Gunneridae</taxon>
        <taxon>Pentapetalae</taxon>
        <taxon>rosids</taxon>
        <taxon>malvids</taxon>
        <taxon>Myrtales</taxon>
        <taxon>Lythraceae</taxon>
        <taxon>Punica</taxon>
    </lineage>
</organism>
<accession>A0A218XG96</accession>
<comment type="subcellular location">
    <subcellularLocation>
        <location evidence="1">Golgi apparatus membrane</location>
        <topology evidence="1">Single-pass membrane protein</topology>
    </subcellularLocation>
</comment>
<protein>
    <submittedName>
        <fullName evidence="7">Uncharacterized protein</fullName>
    </submittedName>
</protein>
<dbReference type="EMBL" id="MTKT01001810">
    <property type="protein sequence ID" value="OWM83709.1"/>
    <property type="molecule type" value="Genomic_DNA"/>
</dbReference>
<evidence type="ECO:0000256" key="3">
    <source>
        <dbReference type="ARBA" id="ARBA00022989"/>
    </source>
</evidence>
<evidence type="ECO:0000256" key="6">
    <source>
        <dbReference type="SAM" id="MobiDB-lite"/>
    </source>
</evidence>
<reference evidence="8" key="1">
    <citation type="journal article" date="2017" name="Plant J.">
        <title>The pomegranate (Punica granatum L.) genome and the genomics of punicalagin biosynthesis.</title>
        <authorList>
            <person name="Qin G."/>
            <person name="Xu C."/>
            <person name="Ming R."/>
            <person name="Tang H."/>
            <person name="Guyot R."/>
            <person name="Kramer E.M."/>
            <person name="Hu Y."/>
            <person name="Yi X."/>
            <person name="Qi Y."/>
            <person name="Xu X."/>
            <person name="Gao Z."/>
            <person name="Pan H."/>
            <person name="Jian J."/>
            <person name="Tian Y."/>
            <person name="Yue Z."/>
            <person name="Xu Y."/>
        </authorList>
    </citation>
    <scope>NUCLEOTIDE SEQUENCE [LARGE SCALE GENOMIC DNA]</scope>
    <source>
        <strain evidence="8">cv. Dabenzi</strain>
    </source>
</reference>
<dbReference type="GO" id="GO:0045492">
    <property type="term" value="P:xylan biosynthetic process"/>
    <property type="evidence" value="ECO:0007669"/>
    <property type="project" value="InterPro"/>
</dbReference>
<comment type="caution">
    <text evidence="7">The sequence shown here is derived from an EMBL/GenBank/DDBJ whole genome shotgun (WGS) entry which is preliminary data.</text>
</comment>
<keyword evidence="2" id="KW-0812">Transmembrane</keyword>
<evidence type="ECO:0000313" key="8">
    <source>
        <dbReference type="Proteomes" id="UP000197138"/>
    </source>
</evidence>
<dbReference type="Pfam" id="PF21729">
    <property type="entry name" value="IRX15_IRX15L_GXM"/>
    <property type="match status" value="1"/>
</dbReference>
<keyword evidence="5" id="KW-0472">Membrane</keyword>
<proteinExistence type="predicted"/>
<evidence type="ECO:0000256" key="4">
    <source>
        <dbReference type="ARBA" id="ARBA00023034"/>
    </source>
</evidence>
<evidence type="ECO:0000256" key="2">
    <source>
        <dbReference type="ARBA" id="ARBA00022692"/>
    </source>
</evidence>
<dbReference type="InterPro" id="IPR006514">
    <property type="entry name" value="IRX15/GXM/AGM"/>
</dbReference>
<dbReference type="PANTHER" id="PTHR31444">
    <property type="entry name" value="OS11G0490100 PROTEIN"/>
    <property type="match status" value="1"/>
</dbReference>
<evidence type="ECO:0000256" key="1">
    <source>
        <dbReference type="ARBA" id="ARBA00004194"/>
    </source>
</evidence>
<sequence>MKSATSARIILFHPHLHKQLPTAASRLWTPLLFFFFTFSTLAFLTLTLINTAIPSLSSAAPSSASALPIPPSVRDALLHYAAAANATSTARMSASELATLSAAIRRCSAGVRARCNLLVFGLTHETLLYRALNSNGRTVFLDESEFLISRMEQQHEGIEAYDVQYTTKVSELRDLLWSAREDSRGDCRPVQNLLFSECRLALNDLPNHIYEIDWDVIVIDGPAGYSPTSPGRMSAIFTAAVLARSKKGTAGGTSSKTHIFVHDFDREVEKVCSEEYLCKENLVETVNRLGHFVVERMGSESSNSGFCSNSSSLPSPLVTTSL</sequence>
<name>A0A218XG96_PUNGR</name>
<keyword evidence="4" id="KW-0333">Golgi apparatus</keyword>
<evidence type="ECO:0000313" key="7">
    <source>
        <dbReference type="EMBL" id="OWM83709.1"/>
    </source>
</evidence>
<dbReference type="NCBIfam" id="TIGR01627">
    <property type="entry name" value="A_thal_3515"/>
    <property type="match status" value="1"/>
</dbReference>